<feature type="region of interest" description="Disordered" evidence="7">
    <location>
        <begin position="337"/>
        <end position="360"/>
    </location>
</feature>
<evidence type="ECO:0000256" key="4">
    <source>
        <dbReference type="ARBA" id="ARBA00023163"/>
    </source>
</evidence>
<dbReference type="InterPro" id="IPR053820">
    <property type="entry name" value="MSL3_chromo-like"/>
</dbReference>
<keyword evidence="4" id="KW-0804">Transcription</keyword>
<dbReference type="PANTHER" id="PTHR10880">
    <property type="entry name" value="MORTALITY FACTOR 4-LIKE PROTEIN"/>
    <property type="match status" value="1"/>
</dbReference>
<dbReference type="InterPro" id="IPR008676">
    <property type="entry name" value="MRG"/>
</dbReference>
<dbReference type="Pfam" id="PF05712">
    <property type="entry name" value="MRG"/>
    <property type="match status" value="1"/>
</dbReference>
<comment type="caution">
    <text evidence="9">The sequence shown here is derived from an EMBL/GenBank/DDBJ whole genome shotgun (WGS) entry which is preliminary data.</text>
</comment>
<feature type="region of interest" description="Disordered" evidence="7">
    <location>
        <begin position="623"/>
        <end position="665"/>
    </location>
</feature>
<feature type="compositionally biased region" description="Polar residues" evidence="7">
    <location>
        <begin position="30"/>
        <end position="42"/>
    </location>
</feature>
<feature type="compositionally biased region" description="Basic and acidic residues" evidence="7">
    <location>
        <begin position="215"/>
        <end position="238"/>
    </location>
</feature>
<feature type="compositionally biased region" description="Polar residues" evidence="7">
    <location>
        <begin position="485"/>
        <end position="500"/>
    </location>
</feature>
<evidence type="ECO:0000313" key="10">
    <source>
        <dbReference type="Proteomes" id="UP001153069"/>
    </source>
</evidence>
<protein>
    <submittedName>
        <fullName evidence="9">Mortality factor 4-like protein</fullName>
    </submittedName>
</protein>
<dbReference type="GO" id="GO:0006355">
    <property type="term" value="P:regulation of DNA-templated transcription"/>
    <property type="evidence" value="ECO:0007669"/>
    <property type="project" value="InterPro"/>
</dbReference>
<dbReference type="SUPFAM" id="SSF54160">
    <property type="entry name" value="Chromo domain-like"/>
    <property type="match status" value="1"/>
</dbReference>
<feature type="compositionally biased region" description="Low complexity" evidence="7">
    <location>
        <begin position="16"/>
        <end position="29"/>
    </location>
</feature>
<dbReference type="GO" id="GO:0005634">
    <property type="term" value="C:nucleus"/>
    <property type="evidence" value="ECO:0007669"/>
    <property type="project" value="UniProtKB-SubCell"/>
</dbReference>
<feature type="region of interest" description="Disordered" evidence="7">
    <location>
        <begin position="478"/>
        <end position="529"/>
    </location>
</feature>
<dbReference type="PANTHER" id="PTHR10880:SF15">
    <property type="entry name" value="MSL COMPLEX SUBUNIT 3"/>
    <property type="match status" value="1"/>
</dbReference>
<accession>A0A9N8EDF2</accession>
<gene>
    <name evidence="9" type="ORF">SEMRO_988_G228320.1</name>
</gene>
<feature type="region of interest" description="Disordered" evidence="7">
    <location>
        <begin position="1"/>
        <end position="48"/>
    </location>
</feature>
<feature type="domain" description="HMG box" evidence="8">
    <location>
        <begin position="341"/>
        <end position="410"/>
    </location>
</feature>
<evidence type="ECO:0000256" key="7">
    <source>
        <dbReference type="SAM" id="MobiDB-lite"/>
    </source>
</evidence>
<dbReference type="Proteomes" id="UP001153069">
    <property type="component" value="Unassembled WGS sequence"/>
</dbReference>
<feature type="region of interest" description="Disordered" evidence="7">
    <location>
        <begin position="181"/>
        <end position="257"/>
    </location>
</feature>
<dbReference type="InterPro" id="IPR016197">
    <property type="entry name" value="Chromo-like_dom_sf"/>
</dbReference>
<feature type="compositionally biased region" description="Polar residues" evidence="7">
    <location>
        <begin position="630"/>
        <end position="639"/>
    </location>
</feature>
<evidence type="ECO:0000256" key="2">
    <source>
        <dbReference type="ARBA" id="ARBA00022853"/>
    </source>
</evidence>
<dbReference type="InterPro" id="IPR026541">
    <property type="entry name" value="MRG_dom"/>
</dbReference>
<dbReference type="InterPro" id="IPR009071">
    <property type="entry name" value="HMG_box_dom"/>
</dbReference>
<name>A0A9N8EDF2_9STRA</name>
<evidence type="ECO:0000259" key="8">
    <source>
        <dbReference type="PROSITE" id="PS50118"/>
    </source>
</evidence>
<evidence type="ECO:0000256" key="6">
    <source>
        <dbReference type="PROSITE-ProRule" id="PRU00267"/>
    </source>
</evidence>
<dbReference type="OrthoDB" id="124855at2759"/>
<dbReference type="PROSITE" id="PS50118">
    <property type="entry name" value="HMG_BOX_2"/>
    <property type="match status" value="1"/>
</dbReference>
<comment type="subcellular location">
    <subcellularLocation>
        <location evidence="1">Nucleus</location>
    </subcellularLocation>
</comment>
<dbReference type="GO" id="GO:0003677">
    <property type="term" value="F:DNA binding"/>
    <property type="evidence" value="ECO:0007669"/>
    <property type="project" value="UniProtKB-UniRule"/>
</dbReference>
<dbReference type="GO" id="GO:0000123">
    <property type="term" value="C:histone acetyltransferase complex"/>
    <property type="evidence" value="ECO:0007669"/>
    <property type="project" value="TreeGrafter"/>
</dbReference>
<dbReference type="AlphaFoldDB" id="A0A9N8EDF2"/>
<evidence type="ECO:0000256" key="1">
    <source>
        <dbReference type="ARBA" id="ARBA00004123"/>
    </source>
</evidence>
<proteinExistence type="predicted"/>
<dbReference type="PROSITE" id="PS51640">
    <property type="entry name" value="MRG"/>
    <property type="match status" value="1"/>
</dbReference>
<keyword evidence="10" id="KW-1185">Reference proteome</keyword>
<dbReference type="GO" id="GO:0006325">
    <property type="term" value="P:chromatin organization"/>
    <property type="evidence" value="ECO:0007669"/>
    <property type="project" value="UniProtKB-KW"/>
</dbReference>
<keyword evidence="6" id="KW-0238">DNA-binding</keyword>
<sequence>MDPPVEVARDKGTMDPPSSAKMSSSPVPSAQDTAESSSSNGPKFQPKQRVYAKDASCGLWYEAVIRRSLFGIKRDQKVQIGLVSNESEIEELLQSTDEPIWHFFVHYNGWNVKWDRWVSEEDVMEDNEESKRIAGRFAREHKELQKTFRGNKKGKASRSSDGAAFLKAWRERMDQIVEEMQKDKENDNQKPNLKMDQGDGFNSQGKRVVSTGMKAAKEDATVATSAERKTNETIDKSSKIASVPTSKSKPKRKSKPAKIAWDQAAIDKEFKLRLRGLEGKKCSTDQYKITLPFSLKKVMVEAWEIITQCQMVANVPAKITVRQALDKYLQSKLDLIANSSPRKPSPAKSPLSKQRSTTQTALEELHPVDEEELKRKRSQEWKDMVEGIAMFFDEALSFRLLYSQELAQYKVVESTFEVPIPDAAVTTPKKSYDNIPKGEMVGKDDAMACASSPAGDTTPTKMSSAVNNMHVTAADSIKKEAPVDSNESTPSQAPASAANSTEKESVEQSTKSTVPSDVGKPVPKTRPMLPSEVYGCEHLLRFFLKVPDVLAEQQSQLQKDDREGSREALDAFEKETKQVLAKINDLIRFLHKHQATMFADSYRKFNEAELREQQKLIKYVERKRRRATEQQEAASNGATDPTAAGSASLGKEEADTVAAKLQKVN</sequence>
<dbReference type="InterPro" id="IPR038217">
    <property type="entry name" value="MRG_C_sf"/>
</dbReference>
<keyword evidence="3" id="KW-0805">Transcription regulation</keyword>
<dbReference type="Pfam" id="PF22732">
    <property type="entry name" value="MSL3_chromo-like"/>
    <property type="match status" value="1"/>
</dbReference>
<feature type="compositionally biased region" description="Low complexity" evidence="7">
    <location>
        <begin position="339"/>
        <end position="353"/>
    </location>
</feature>
<reference evidence="9" key="1">
    <citation type="submission" date="2020-06" db="EMBL/GenBank/DDBJ databases">
        <authorList>
            <consortium name="Plant Systems Biology data submission"/>
        </authorList>
    </citation>
    <scope>NUCLEOTIDE SEQUENCE</scope>
    <source>
        <strain evidence="9">D6</strain>
    </source>
</reference>
<feature type="DNA-binding region" description="HMG box" evidence="6">
    <location>
        <begin position="341"/>
        <end position="410"/>
    </location>
</feature>
<evidence type="ECO:0000256" key="5">
    <source>
        <dbReference type="ARBA" id="ARBA00023242"/>
    </source>
</evidence>
<dbReference type="Gene3D" id="2.30.30.140">
    <property type="match status" value="1"/>
</dbReference>
<organism evidence="9 10">
    <name type="scientific">Seminavis robusta</name>
    <dbReference type="NCBI Taxonomy" id="568900"/>
    <lineage>
        <taxon>Eukaryota</taxon>
        <taxon>Sar</taxon>
        <taxon>Stramenopiles</taxon>
        <taxon>Ochrophyta</taxon>
        <taxon>Bacillariophyta</taxon>
        <taxon>Bacillariophyceae</taxon>
        <taxon>Bacillariophycidae</taxon>
        <taxon>Naviculales</taxon>
        <taxon>Naviculaceae</taxon>
        <taxon>Seminavis</taxon>
    </lineage>
</organism>
<evidence type="ECO:0000313" key="9">
    <source>
        <dbReference type="EMBL" id="CAB9519092.1"/>
    </source>
</evidence>
<dbReference type="Gene3D" id="1.10.274.30">
    <property type="entry name" value="MRG domain"/>
    <property type="match status" value="1"/>
</dbReference>
<keyword evidence="5 6" id="KW-0539">Nucleus</keyword>
<evidence type="ECO:0000256" key="3">
    <source>
        <dbReference type="ARBA" id="ARBA00023015"/>
    </source>
</evidence>
<dbReference type="EMBL" id="CAICTM010000986">
    <property type="protein sequence ID" value="CAB9519092.1"/>
    <property type="molecule type" value="Genomic_DNA"/>
</dbReference>
<keyword evidence="2" id="KW-0156">Chromatin regulator</keyword>